<evidence type="ECO:0000313" key="5">
    <source>
        <dbReference type="Proteomes" id="UP001152320"/>
    </source>
</evidence>
<organism evidence="4 5">
    <name type="scientific">Holothuria leucospilota</name>
    <name type="common">Black long sea cucumber</name>
    <name type="synonym">Mertensiothuria leucospilota</name>
    <dbReference type="NCBI Taxonomy" id="206669"/>
    <lineage>
        <taxon>Eukaryota</taxon>
        <taxon>Metazoa</taxon>
        <taxon>Echinodermata</taxon>
        <taxon>Eleutherozoa</taxon>
        <taxon>Echinozoa</taxon>
        <taxon>Holothuroidea</taxon>
        <taxon>Aspidochirotacea</taxon>
        <taxon>Aspidochirotida</taxon>
        <taxon>Holothuriidae</taxon>
        <taxon>Holothuria</taxon>
    </lineage>
</organism>
<reference evidence="4" key="1">
    <citation type="submission" date="2021-10" db="EMBL/GenBank/DDBJ databases">
        <title>Tropical sea cucumber genome reveals ecological adaptation and Cuvierian tubules defense mechanism.</title>
        <authorList>
            <person name="Chen T."/>
        </authorList>
    </citation>
    <scope>NUCLEOTIDE SEQUENCE</scope>
    <source>
        <strain evidence="4">Nanhai2018</strain>
        <tissue evidence="4">Muscle</tissue>
    </source>
</reference>
<dbReference type="Proteomes" id="UP001152320">
    <property type="component" value="Unassembled WGS sequence"/>
</dbReference>
<dbReference type="AlphaFoldDB" id="A0A9Q1BB09"/>
<evidence type="ECO:0000313" key="4">
    <source>
        <dbReference type="EMBL" id="KAJ8018469.1"/>
    </source>
</evidence>
<evidence type="ECO:0000256" key="1">
    <source>
        <dbReference type="PROSITE-ProRule" id="PRU00325"/>
    </source>
</evidence>
<dbReference type="EMBL" id="JAIZAY010000344">
    <property type="protein sequence ID" value="KAJ8018469.1"/>
    <property type="molecule type" value="Genomic_DNA"/>
</dbReference>
<gene>
    <name evidence="4" type="ORF">HOLleu_43526</name>
</gene>
<keyword evidence="1" id="KW-0863">Zinc-finger</keyword>
<keyword evidence="5" id="KW-1185">Reference proteome</keyword>
<feature type="region of interest" description="Disordered" evidence="2">
    <location>
        <begin position="204"/>
        <end position="227"/>
    </location>
</feature>
<evidence type="ECO:0000256" key="2">
    <source>
        <dbReference type="SAM" id="MobiDB-lite"/>
    </source>
</evidence>
<dbReference type="PROSITE" id="PS50966">
    <property type="entry name" value="ZF_SWIM"/>
    <property type="match status" value="1"/>
</dbReference>
<name>A0A9Q1BB09_HOLLE</name>
<keyword evidence="1" id="KW-0479">Metal-binding</keyword>
<keyword evidence="1" id="KW-0862">Zinc</keyword>
<dbReference type="InterPro" id="IPR007527">
    <property type="entry name" value="Znf_SWIM"/>
</dbReference>
<proteinExistence type="predicted"/>
<sequence length="628" mass="72618">MCKNFQKFCISTPVTYPMSVDPTFEFGKFEVTPFTYRHAFLVHQRSKVPPVFMGPTAIHHGKDKATYSRIMSSVTRSCPNLKTGTLGFITDGESALYKALAEEMPNATGLRCFRHFLTNCRQKLNSIGIKSRRDHKFFLDAVFGCSDVGGLVDSEDSVELRSRIDKIKDGMNERERFLLKEKENYESKFWKYIKKNERTMSENMVKSKRREAGMPDDGTGTPRRSYTNQSESLNNILTRQQEAVERVHKKKSSSTKLRFVKDVWEAVINHQTTETQRAICGLSNEYKLSEAASYLQINQDEWFSWDTVRREEYVDNFNNLTIEDVLKKKTIKSKPIPSQIRPSCNPHDDLFPSDLKDFLRISAGLSTDVAEILIKETEFLLSSPTAVREMPTLGIEARKKFCVASQTCKRGYYVCSVFSDHVWCDCQCFKYQKLCKHSLCIAAMQSILKTHIEFVSKRKKATHKSSLLPPIKDAAGKKGGQHKNAWRPRHQQLVTNKDNASNLVVQDRPFTEIHHNNYPLVVCFLADEPKALHCHQCKIEFPRCQLIRPYDIVLSHKERWQYRTKEDPLTPRTSSKFTTKFYCVMASCVLRRFHYFTSSFLEVPKDVKTRLHDSHLSLLNRELNYPGK</sequence>
<comment type="caution">
    <text evidence="4">The sequence shown here is derived from an EMBL/GenBank/DDBJ whole genome shotgun (WGS) entry which is preliminary data.</text>
</comment>
<dbReference type="GO" id="GO:0008270">
    <property type="term" value="F:zinc ion binding"/>
    <property type="evidence" value="ECO:0007669"/>
    <property type="project" value="UniProtKB-KW"/>
</dbReference>
<evidence type="ECO:0000259" key="3">
    <source>
        <dbReference type="PROSITE" id="PS50966"/>
    </source>
</evidence>
<dbReference type="OrthoDB" id="5988294at2759"/>
<protein>
    <recommendedName>
        <fullName evidence="3">SWIM-type domain-containing protein</fullName>
    </recommendedName>
</protein>
<feature type="domain" description="SWIM-type" evidence="3">
    <location>
        <begin position="412"/>
        <end position="446"/>
    </location>
</feature>
<accession>A0A9Q1BB09</accession>